<dbReference type="SUPFAM" id="SSF56059">
    <property type="entry name" value="Glutathione synthetase ATP-binding domain-like"/>
    <property type="match status" value="1"/>
</dbReference>
<evidence type="ECO:0000313" key="1">
    <source>
        <dbReference type="EMBL" id="MCA9375341.1"/>
    </source>
</evidence>
<dbReference type="AlphaFoldDB" id="A0A955HYG2"/>
<name>A0A955HYG2_9BACT</name>
<evidence type="ECO:0000313" key="2">
    <source>
        <dbReference type="Proteomes" id="UP000748332"/>
    </source>
</evidence>
<protein>
    <recommendedName>
        <fullName evidence="3">ATP-grasp domain-containing protein</fullName>
    </recommendedName>
</protein>
<organism evidence="1 2">
    <name type="scientific">Candidatus Dojkabacteria bacterium</name>
    <dbReference type="NCBI Taxonomy" id="2099670"/>
    <lineage>
        <taxon>Bacteria</taxon>
        <taxon>Candidatus Dojkabacteria</taxon>
    </lineage>
</organism>
<evidence type="ECO:0008006" key="3">
    <source>
        <dbReference type="Google" id="ProtNLM"/>
    </source>
</evidence>
<dbReference type="EMBL" id="JAGQLM010000150">
    <property type="protein sequence ID" value="MCA9375341.1"/>
    <property type="molecule type" value="Genomic_DNA"/>
</dbReference>
<reference evidence="1" key="2">
    <citation type="journal article" date="2021" name="Microbiome">
        <title>Successional dynamics and alternative stable states in a saline activated sludge microbial community over 9 years.</title>
        <authorList>
            <person name="Wang Y."/>
            <person name="Ye J."/>
            <person name="Ju F."/>
            <person name="Liu L."/>
            <person name="Boyd J.A."/>
            <person name="Deng Y."/>
            <person name="Parks D.H."/>
            <person name="Jiang X."/>
            <person name="Yin X."/>
            <person name="Woodcroft B.J."/>
            <person name="Tyson G.W."/>
            <person name="Hugenholtz P."/>
            <person name="Polz M.F."/>
            <person name="Zhang T."/>
        </authorList>
    </citation>
    <scope>NUCLEOTIDE SEQUENCE</scope>
    <source>
        <strain evidence="1">HKST-UBA16</strain>
    </source>
</reference>
<accession>A0A955HYG2</accession>
<reference evidence="1" key="1">
    <citation type="submission" date="2020-04" db="EMBL/GenBank/DDBJ databases">
        <authorList>
            <person name="Zhang T."/>
        </authorList>
    </citation>
    <scope>NUCLEOTIDE SEQUENCE</scope>
    <source>
        <strain evidence="1">HKST-UBA16</strain>
    </source>
</reference>
<proteinExistence type="predicted"/>
<dbReference type="Gene3D" id="3.30.470.20">
    <property type="entry name" value="ATP-grasp fold, B domain"/>
    <property type="match status" value="1"/>
</dbReference>
<feature type="non-terminal residue" evidence="1">
    <location>
        <position position="1"/>
    </location>
</feature>
<comment type="caution">
    <text evidence="1">The sequence shown here is derived from an EMBL/GenBank/DDBJ whole genome shotgun (WGS) entry which is preliminary data.</text>
</comment>
<gene>
    <name evidence="1" type="ORF">KC622_03355</name>
</gene>
<sequence>LQNVFPNYPTPVVIKPVGLTGGSGVTTNIKTLDHALKAYDYAQEKVNSKVRSKWQKKIMIQQQVHGEDYRILVIDGKMEIATKRIPAFVIGDGQKNIKQLIEETNTDPRRDTRNPNHVLKPIEFDELLDEFLSEQNLTLETVPKPEEKVFVRKVASMSQGGITEDFTEKVHPQIKYIVESLAATIKAFVLGVDVICQDISKPLTLENGSFIEMNTMPEAYLNSFPVIGKQYPEIGEIIIDGLMKGKTPTQKVVFIGEYEKPFPELLLEMGVNLDVEKTGGLSAGAIFIEGEEIENGLETWKAVESLKLNGLLSTIVLHYRDLKEVKKVGLGFDRINLLVTQESHEMLDKFAEKGLIGKIVSV</sequence>
<dbReference type="Proteomes" id="UP000748332">
    <property type="component" value="Unassembled WGS sequence"/>
</dbReference>